<gene>
    <name evidence="1" type="ORF">A2735_03065</name>
</gene>
<dbReference type="GO" id="GO:0003676">
    <property type="term" value="F:nucleic acid binding"/>
    <property type="evidence" value="ECO:0007669"/>
    <property type="project" value="InterPro"/>
</dbReference>
<accession>A0A1F8E931</accession>
<protein>
    <recommendedName>
        <fullName evidence="3">DUF91 domain-containing protein</fullName>
    </recommendedName>
</protein>
<dbReference type="EMBL" id="MGJA01000013">
    <property type="protein sequence ID" value="OGM97323.1"/>
    <property type="molecule type" value="Genomic_DNA"/>
</dbReference>
<dbReference type="AlphaFoldDB" id="A0A1F8E931"/>
<reference evidence="1 2" key="1">
    <citation type="journal article" date="2016" name="Nat. Commun.">
        <title>Thousands of microbial genomes shed light on interconnected biogeochemical processes in an aquifer system.</title>
        <authorList>
            <person name="Anantharaman K."/>
            <person name="Brown C.T."/>
            <person name="Hug L.A."/>
            <person name="Sharon I."/>
            <person name="Castelle C.J."/>
            <person name="Probst A.J."/>
            <person name="Thomas B.C."/>
            <person name="Singh A."/>
            <person name="Wilkins M.J."/>
            <person name="Karaoz U."/>
            <person name="Brodie E.L."/>
            <person name="Williams K.H."/>
            <person name="Hubbard S.S."/>
            <person name="Banfield J.F."/>
        </authorList>
    </citation>
    <scope>NUCLEOTIDE SEQUENCE [LARGE SCALE GENOMIC DNA]</scope>
</reference>
<proteinExistence type="predicted"/>
<organism evidence="1 2">
    <name type="scientific">Candidatus Yanofskybacteria bacterium RIFCSPHIGHO2_01_FULL_41_21</name>
    <dbReference type="NCBI Taxonomy" id="1802660"/>
    <lineage>
        <taxon>Bacteria</taxon>
        <taxon>Candidatus Yanofskyibacteriota</taxon>
    </lineage>
</organism>
<evidence type="ECO:0000313" key="2">
    <source>
        <dbReference type="Proteomes" id="UP000178520"/>
    </source>
</evidence>
<dbReference type="InterPro" id="IPR011856">
    <property type="entry name" value="tRNA_endonuc-like_dom_sf"/>
</dbReference>
<evidence type="ECO:0000313" key="1">
    <source>
        <dbReference type="EMBL" id="OGM97323.1"/>
    </source>
</evidence>
<dbReference type="Proteomes" id="UP000178520">
    <property type="component" value="Unassembled WGS sequence"/>
</dbReference>
<evidence type="ECO:0008006" key="3">
    <source>
        <dbReference type="Google" id="ProtNLM"/>
    </source>
</evidence>
<dbReference type="STRING" id="1802660.A2735_03065"/>
<dbReference type="Gene3D" id="3.40.1350.10">
    <property type="match status" value="1"/>
</dbReference>
<sequence>MAIIISKNGKNAVRIDKSTFDKEDYLQKYIYDNPESIPLYDIKEDIRLLILAREFPTNSGPIDAIGIDKEGEIYIIETKLYKNPDKRTVVAQALDYGAALWKHSSNFNEFIAILNENVQKTFRVPLNQKLQEYFGLSEEELNQQLDLVKNNLSDGILHFVILMDNLDDRLKDLILYVNQNSQFDIYAVELEYYKHDTYEIIIPRIYGAEVKKDIAVSSSSSLRTSWNEEKLLNQAKELLTDEIYTNFKKIYDFSKEYADEVRLGTGQNGSFNPIWHSVRDKSLFSLYANGRMGINFHWLVNDDKSNLAIIDNFKKKLQGIGFEIPDNYTEVRPGYDPEIWSPRTDQFIQAVKDVVAK</sequence>
<name>A0A1F8E931_9BACT</name>
<comment type="caution">
    <text evidence="1">The sequence shown here is derived from an EMBL/GenBank/DDBJ whole genome shotgun (WGS) entry which is preliminary data.</text>
</comment>